<accession>A0A6N2QZE4</accession>
<evidence type="ECO:0000256" key="1">
    <source>
        <dbReference type="SAM" id="Coils"/>
    </source>
</evidence>
<reference evidence="2" key="1">
    <citation type="submission" date="2019-11" db="EMBL/GenBank/DDBJ databases">
        <authorList>
            <person name="Feng L."/>
        </authorList>
    </citation>
    <scope>NUCLEOTIDE SEQUENCE</scope>
    <source>
        <strain evidence="2">CUreolyticusLFYP111</strain>
    </source>
</reference>
<sequence>MSRAIRRLKTAIEKIEKINLNTLIDKTSSDLKNAKSLDRQYASHNDLINELIAEIKANQ</sequence>
<gene>
    <name evidence="2" type="ORF">CULFYP111_00098</name>
</gene>
<name>A0A6N2QZE4_9BACT</name>
<protein>
    <submittedName>
        <fullName evidence="2">Uncharacterized protein</fullName>
    </submittedName>
</protein>
<dbReference type="AlphaFoldDB" id="A0A6N2QZE4"/>
<evidence type="ECO:0000313" key="2">
    <source>
        <dbReference type="EMBL" id="VYS73598.1"/>
    </source>
</evidence>
<proteinExistence type="predicted"/>
<feature type="coiled-coil region" evidence="1">
    <location>
        <begin position="1"/>
        <end position="54"/>
    </location>
</feature>
<keyword evidence="1" id="KW-0175">Coiled coil</keyword>
<dbReference type="RefSeq" id="WP_156846635.1">
    <property type="nucleotide sequence ID" value="NZ_CACRSK010000001.1"/>
</dbReference>
<organism evidence="2">
    <name type="scientific">Campylobacter ureolyticus</name>
    <dbReference type="NCBI Taxonomy" id="827"/>
    <lineage>
        <taxon>Bacteria</taxon>
        <taxon>Pseudomonadati</taxon>
        <taxon>Campylobacterota</taxon>
        <taxon>Epsilonproteobacteria</taxon>
        <taxon>Campylobacterales</taxon>
        <taxon>Campylobacteraceae</taxon>
        <taxon>Campylobacter</taxon>
    </lineage>
</organism>
<dbReference type="EMBL" id="CACRSK010000001">
    <property type="protein sequence ID" value="VYS73598.1"/>
    <property type="molecule type" value="Genomic_DNA"/>
</dbReference>